<protein>
    <submittedName>
        <fullName evidence="1">Uncharacterized protein</fullName>
    </submittedName>
</protein>
<keyword evidence="2" id="KW-1185">Reference proteome</keyword>
<evidence type="ECO:0000313" key="1">
    <source>
        <dbReference type="EMBL" id="KAK4021576.1"/>
    </source>
</evidence>
<proteinExistence type="predicted"/>
<comment type="caution">
    <text evidence="1">The sequence shown here is derived from an EMBL/GenBank/DDBJ whole genome shotgun (WGS) entry which is preliminary data.</text>
</comment>
<dbReference type="Proteomes" id="UP001234178">
    <property type="component" value="Unassembled WGS sequence"/>
</dbReference>
<accession>A0ABR0A8X6</accession>
<gene>
    <name evidence="1" type="ORF">OUZ56_003488</name>
</gene>
<dbReference type="EMBL" id="JAOYFB010000036">
    <property type="protein sequence ID" value="KAK4021576.1"/>
    <property type="molecule type" value="Genomic_DNA"/>
</dbReference>
<organism evidence="1 2">
    <name type="scientific">Daphnia magna</name>
    <dbReference type="NCBI Taxonomy" id="35525"/>
    <lineage>
        <taxon>Eukaryota</taxon>
        <taxon>Metazoa</taxon>
        <taxon>Ecdysozoa</taxon>
        <taxon>Arthropoda</taxon>
        <taxon>Crustacea</taxon>
        <taxon>Branchiopoda</taxon>
        <taxon>Diplostraca</taxon>
        <taxon>Cladocera</taxon>
        <taxon>Anomopoda</taxon>
        <taxon>Daphniidae</taxon>
        <taxon>Daphnia</taxon>
    </lineage>
</organism>
<sequence length="72" mass="8264">MKGYTVSGTVHVLRSVSHTHQREWVKKYHKRILGVSKGQAKYQAKRDNIAPDCYFRMKNINSLMVANTKVGT</sequence>
<reference evidence="1 2" key="1">
    <citation type="journal article" date="2023" name="Nucleic Acids Res.">
        <title>The hologenome of Daphnia magna reveals possible DNA methylation and microbiome-mediated evolution of the host genome.</title>
        <authorList>
            <person name="Chaturvedi A."/>
            <person name="Li X."/>
            <person name="Dhandapani V."/>
            <person name="Marshall H."/>
            <person name="Kissane S."/>
            <person name="Cuenca-Cambronero M."/>
            <person name="Asole G."/>
            <person name="Calvet F."/>
            <person name="Ruiz-Romero M."/>
            <person name="Marangio P."/>
            <person name="Guigo R."/>
            <person name="Rago D."/>
            <person name="Mirbahai L."/>
            <person name="Eastwood N."/>
            <person name="Colbourne J.K."/>
            <person name="Zhou J."/>
            <person name="Mallon E."/>
            <person name="Orsini L."/>
        </authorList>
    </citation>
    <scope>NUCLEOTIDE SEQUENCE [LARGE SCALE GENOMIC DNA]</scope>
    <source>
        <strain evidence="1">LRV0_1</strain>
    </source>
</reference>
<name>A0ABR0A8X6_9CRUS</name>
<evidence type="ECO:0000313" key="2">
    <source>
        <dbReference type="Proteomes" id="UP001234178"/>
    </source>
</evidence>